<evidence type="ECO:0000313" key="3">
    <source>
        <dbReference type="Proteomes" id="UP000054516"/>
    </source>
</evidence>
<dbReference type="EMBL" id="DF977474">
    <property type="protein sequence ID" value="GAW26360.1"/>
    <property type="molecule type" value="Genomic_DNA"/>
</dbReference>
<keyword evidence="1" id="KW-1133">Transmembrane helix</keyword>
<feature type="transmembrane region" description="Helical" evidence="1">
    <location>
        <begin position="111"/>
        <end position="130"/>
    </location>
</feature>
<proteinExistence type="predicted"/>
<evidence type="ECO:0000256" key="1">
    <source>
        <dbReference type="SAM" id="Phobius"/>
    </source>
</evidence>
<feature type="transmembrane region" description="Helical" evidence="1">
    <location>
        <begin position="46"/>
        <end position="66"/>
    </location>
</feature>
<keyword evidence="1" id="KW-0812">Transmembrane</keyword>
<evidence type="ECO:0000313" key="2">
    <source>
        <dbReference type="EMBL" id="GAW26360.1"/>
    </source>
</evidence>
<name>A0A1S8A9I0_ROSNE</name>
<reference evidence="2" key="1">
    <citation type="submission" date="2016-03" db="EMBL/GenBank/DDBJ databases">
        <title>Draft genome sequence of Rosellinia necatrix.</title>
        <authorList>
            <person name="Kanematsu S."/>
        </authorList>
    </citation>
    <scope>NUCLEOTIDE SEQUENCE [LARGE SCALE GENOMIC DNA]</scope>
    <source>
        <strain evidence="2">W97</strain>
    </source>
</reference>
<feature type="transmembrane region" description="Helical" evidence="1">
    <location>
        <begin position="78"/>
        <end position="99"/>
    </location>
</feature>
<protein>
    <submittedName>
        <fullName evidence="2">Uncharacterized protein</fullName>
    </submittedName>
</protein>
<keyword evidence="1" id="KW-0472">Membrane</keyword>
<accession>A0A1S8A9I0</accession>
<organism evidence="2">
    <name type="scientific">Rosellinia necatrix</name>
    <name type="common">White root-rot fungus</name>
    <dbReference type="NCBI Taxonomy" id="77044"/>
    <lineage>
        <taxon>Eukaryota</taxon>
        <taxon>Fungi</taxon>
        <taxon>Dikarya</taxon>
        <taxon>Ascomycota</taxon>
        <taxon>Pezizomycotina</taxon>
        <taxon>Sordariomycetes</taxon>
        <taxon>Xylariomycetidae</taxon>
        <taxon>Xylariales</taxon>
        <taxon>Xylariaceae</taxon>
        <taxon>Rosellinia</taxon>
    </lineage>
</organism>
<sequence>MMSLTLTGDQLANQDYRRYQRVVTEAGSMNMDAAATYRMWKNGNSYLLLLRLVSAAACLVLVFSRALLLEAINGFYEVIQTVIGIITIFFWDLVATIRARDRTQSISLDEALAMEIFALMTSLVSFYFSIESILKYSRIHGYADPKRIPALLPLFLVIVVSFIFVCNGIRSYPAYWRHKRDCREIKPLLAFTKTGIPVAILPSPQPSGEILERLSVDSLQEFPGEDGDGTRLLDR</sequence>
<feature type="transmembrane region" description="Helical" evidence="1">
    <location>
        <begin position="150"/>
        <end position="169"/>
    </location>
</feature>
<keyword evidence="3" id="KW-1185">Reference proteome</keyword>
<dbReference type="OrthoDB" id="4777871at2759"/>
<gene>
    <name evidence="2" type="ORF">SAMD00023353_2900390</name>
</gene>
<dbReference type="AlphaFoldDB" id="A0A1S8A9I0"/>
<dbReference type="Proteomes" id="UP000054516">
    <property type="component" value="Unassembled WGS sequence"/>
</dbReference>